<dbReference type="Gene3D" id="3.60.21.10">
    <property type="match status" value="1"/>
</dbReference>
<dbReference type="PANTHER" id="PTHR12905">
    <property type="entry name" value="METALLOPHOSPHOESTERASE"/>
    <property type="match status" value="1"/>
</dbReference>
<dbReference type="CDD" id="cd07379">
    <property type="entry name" value="MPP_239FB"/>
    <property type="match status" value="1"/>
</dbReference>
<dbReference type="AlphaFoldDB" id="A0AB34IHB4"/>
<keyword evidence="1" id="KW-0472">Membrane</keyword>
<dbReference type="Proteomes" id="UP001515480">
    <property type="component" value="Unassembled WGS sequence"/>
</dbReference>
<keyword evidence="1" id="KW-0812">Transmembrane</keyword>
<accession>A0AB34IHB4</accession>
<comment type="caution">
    <text evidence="3">The sequence shown here is derived from an EMBL/GenBank/DDBJ whole genome shotgun (WGS) entry which is preliminary data.</text>
</comment>
<dbReference type="EMBL" id="JBGBPQ010000027">
    <property type="protein sequence ID" value="KAL1498751.1"/>
    <property type="molecule type" value="Genomic_DNA"/>
</dbReference>
<feature type="domain" description="Calcineurin-like phosphoesterase" evidence="2">
    <location>
        <begin position="92"/>
        <end position="320"/>
    </location>
</feature>
<proteinExistence type="predicted"/>
<evidence type="ECO:0000313" key="4">
    <source>
        <dbReference type="Proteomes" id="UP001515480"/>
    </source>
</evidence>
<sequence>MAPPLLTAALKFGRRFGLTLKFWLALTASVVVACALALTAAVGHLLSWPFALSLLLIAATSARLKFRSWPGIHSPPTPFDRPAAEAPPGSVRVVCVSDTHGKIERERVPDGDVLIHAGDFTQLGSRAEVAAFNEWLGSLPHKHKVVVPGNHDLICDGQTCEANVRRLRAQQTFHGMAVEEFYGAEAGAGGAAERLSEGAMRALLGNARVLVGEACEVEVDVDAHGGATRRRISIFGFPYTDPIPTSAMAAFARDDDERRRLLRQFDRRVDILVTHGPPHGVLDRIFNGMRVGCKVLTQRLVELAREDKSPTFHVFGHIHEGRGVKYGAVLHSRAEDGTHAKVASKTTYVNASSVNLKYDLRPGLSKAMVFDIPR</sequence>
<dbReference type="PANTHER" id="PTHR12905:SF0">
    <property type="entry name" value="CALCINEURIN-LIKE PHOSPHOESTERASE DOMAIN-CONTAINING PROTEIN"/>
    <property type="match status" value="1"/>
</dbReference>
<dbReference type="InterPro" id="IPR051693">
    <property type="entry name" value="UPF0046_metallophosphoest"/>
</dbReference>
<keyword evidence="1" id="KW-1133">Transmembrane helix</keyword>
<dbReference type="Pfam" id="PF00149">
    <property type="entry name" value="Metallophos"/>
    <property type="match status" value="1"/>
</dbReference>
<evidence type="ECO:0000313" key="3">
    <source>
        <dbReference type="EMBL" id="KAL1498751.1"/>
    </source>
</evidence>
<evidence type="ECO:0000259" key="2">
    <source>
        <dbReference type="Pfam" id="PF00149"/>
    </source>
</evidence>
<name>A0AB34IHB4_PRYPA</name>
<feature type="transmembrane region" description="Helical" evidence="1">
    <location>
        <begin position="20"/>
        <end position="40"/>
    </location>
</feature>
<dbReference type="InterPro" id="IPR029052">
    <property type="entry name" value="Metallo-depent_PP-like"/>
</dbReference>
<gene>
    <name evidence="3" type="ORF">AB1Y20_014061</name>
</gene>
<keyword evidence="4" id="KW-1185">Reference proteome</keyword>
<dbReference type="InterPro" id="IPR004843">
    <property type="entry name" value="Calcineurin-like_PHP"/>
</dbReference>
<protein>
    <recommendedName>
        <fullName evidence="2">Calcineurin-like phosphoesterase domain-containing protein</fullName>
    </recommendedName>
</protein>
<evidence type="ECO:0000256" key="1">
    <source>
        <dbReference type="SAM" id="Phobius"/>
    </source>
</evidence>
<organism evidence="3 4">
    <name type="scientific">Prymnesium parvum</name>
    <name type="common">Toxic golden alga</name>
    <dbReference type="NCBI Taxonomy" id="97485"/>
    <lineage>
        <taxon>Eukaryota</taxon>
        <taxon>Haptista</taxon>
        <taxon>Haptophyta</taxon>
        <taxon>Prymnesiophyceae</taxon>
        <taxon>Prymnesiales</taxon>
        <taxon>Prymnesiaceae</taxon>
        <taxon>Prymnesium</taxon>
    </lineage>
</organism>
<dbReference type="SUPFAM" id="SSF56300">
    <property type="entry name" value="Metallo-dependent phosphatases"/>
    <property type="match status" value="1"/>
</dbReference>
<reference evidence="3 4" key="1">
    <citation type="journal article" date="2024" name="Science">
        <title>Giant polyketide synthase enzymes in the biosynthesis of giant marine polyether toxins.</title>
        <authorList>
            <person name="Fallon T.R."/>
            <person name="Shende V.V."/>
            <person name="Wierzbicki I.H."/>
            <person name="Pendleton A.L."/>
            <person name="Watervoot N.F."/>
            <person name="Auber R.P."/>
            <person name="Gonzalez D.J."/>
            <person name="Wisecaver J.H."/>
            <person name="Moore B.S."/>
        </authorList>
    </citation>
    <scope>NUCLEOTIDE SEQUENCE [LARGE SCALE GENOMIC DNA]</scope>
    <source>
        <strain evidence="3 4">12B1</strain>
    </source>
</reference>
<dbReference type="GO" id="GO:0016787">
    <property type="term" value="F:hydrolase activity"/>
    <property type="evidence" value="ECO:0007669"/>
    <property type="project" value="InterPro"/>
</dbReference>